<dbReference type="Proteomes" id="UP000289738">
    <property type="component" value="Chromosome A10"/>
</dbReference>
<dbReference type="GO" id="GO:0010073">
    <property type="term" value="P:meristem maintenance"/>
    <property type="evidence" value="ECO:0007669"/>
    <property type="project" value="InterPro"/>
</dbReference>
<dbReference type="InterPro" id="IPR019557">
    <property type="entry name" value="AminoTfrase-like_pln_mobile"/>
</dbReference>
<evidence type="ECO:0000313" key="2">
    <source>
        <dbReference type="EMBL" id="RYR35130.1"/>
    </source>
</evidence>
<accession>A0A445B8X7</accession>
<protein>
    <recommendedName>
        <fullName evidence="1">Aminotransferase-like plant mobile domain-containing protein</fullName>
    </recommendedName>
</protein>
<sequence>MAGLIHLTRLKNHWFRLDEPLVSAFVKRWSLEMHTFHLPFSECTIMLQDVAYQLGLPINRHELGCRRHSVTFYQETVRRYARAYIMMLFSTQLFGDKSGTCMHIRWLPYVARLEDMGRYSWGSATLS</sequence>
<dbReference type="AlphaFoldDB" id="A0A445B8X7"/>
<dbReference type="PANTHER" id="PTHR46033:SF8">
    <property type="entry name" value="PROTEIN MAINTENANCE OF MERISTEMS-LIKE"/>
    <property type="match status" value="1"/>
</dbReference>
<name>A0A445B8X7_ARAHY</name>
<dbReference type="PANTHER" id="PTHR46033">
    <property type="entry name" value="PROTEIN MAIN-LIKE 2"/>
    <property type="match status" value="1"/>
</dbReference>
<comment type="caution">
    <text evidence="2">The sequence shown here is derived from an EMBL/GenBank/DDBJ whole genome shotgun (WGS) entry which is preliminary data.</text>
</comment>
<feature type="domain" description="Aminotransferase-like plant mobile" evidence="1">
    <location>
        <begin position="4"/>
        <end position="59"/>
    </location>
</feature>
<gene>
    <name evidence="2" type="ORF">Ahy_A10g050267</name>
</gene>
<dbReference type="InterPro" id="IPR044824">
    <property type="entry name" value="MAIN-like"/>
</dbReference>
<dbReference type="Pfam" id="PF10536">
    <property type="entry name" value="PMD"/>
    <property type="match status" value="1"/>
</dbReference>
<organism evidence="2 3">
    <name type="scientific">Arachis hypogaea</name>
    <name type="common">Peanut</name>
    <dbReference type="NCBI Taxonomy" id="3818"/>
    <lineage>
        <taxon>Eukaryota</taxon>
        <taxon>Viridiplantae</taxon>
        <taxon>Streptophyta</taxon>
        <taxon>Embryophyta</taxon>
        <taxon>Tracheophyta</taxon>
        <taxon>Spermatophyta</taxon>
        <taxon>Magnoliopsida</taxon>
        <taxon>eudicotyledons</taxon>
        <taxon>Gunneridae</taxon>
        <taxon>Pentapetalae</taxon>
        <taxon>rosids</taxon>
        <taxon>fabids</taxon>
        <taxon>Fabales</taxon>
        <taxon>Fabaceae</taxon>
        <taxon>Papilionoideae</taxon>
        <taxon>50 kb inversion clade</taxon>
        <taxon>dalbergioids sensu lato</taxon>
        <taxon>Dalbergieae</taxon>
        <taxon>Pterocarpus clade</taxon>
        <taxon>Arachis</taxon>
    </lineage>
</organism>
<proteinExistence type="predicted"/>
<evidence type="ECO:0000313" key="3">
    <source>
        <dbReference type="Proteomes" id="UP000289738"/>
    </source>
</evidence>
<dbReference type="EMBL" id="SDMP01000010">
    <property type="protein sequence ID" value="RYR35130.1"/>
    <property type="molecule type" value="Genomic_DNA"/>
</dbReference>
<evidence type="ECO:0000259" key="1">
    <source>
        <dbReference type="Pfam" id="PF10536"/>
    </source>
</evidence>
<keyword evidence="3" id="KW-1185">Reference proteome</keyword>
<reference evidence="2 3" key="1">
    <citation type="submission" date="2019-01" db="EMBL/GenBank/DDBJ databases">
        <title>Sequencing of cultivated peanut Arachis hypogaea provides insights into genome evolution and oil improvement.</title>
        <authorList>
            <person name="Chen X."/>
        </authorList>
    </citation>
    <scope>NUCLEOTIDE SEQUENCE [LARGE SCALE GENOMIC DNA]</scope>
    <source>
        <strain evidence="3">cv. Fuhuasheng</strain>
        <tissue evidence="2">Leaves</tissue>
    </source>
</reference>